<keyword evidence="2" id="KW-1185">Reference proteome</keyword>
<dbReference type="Gene3D" id="3.40.50.150">
    <property type="entry name" value="Vaccinia Virus protein VP39"/>
    <property type="match status" value="1"/>
</dbReference>
<sequence length="261" mass="29544">MTQPSKNPRRDGRFHHHRSHFLYHVDPLTTRGLEIGAFDLPLVEPMEGRCDFADWNTAEYLRDIAKPDTGHNPDFVVPINYNLLQGYDQVPDGYDWVAAAHVIEHVPDIIGWLKQITTKLKPGGILFLIIPDKRYIFDIYRQESTFTDALVAHKSAFKHPSFAQVFDHFYYHAPGLVARDVWIGNSLPGPMLNFANAFSIAEKAELAYEVDAHCWVLTPDSFSALTQSLCNSQMINLQPLDLHPTVFGGLDFSVVLQKPAT</sequence>
<accession>A0A8B6M428</accession>
<dbReference type="InterPro" id="IPR029063">
    <property type="entry name" value="SAM-dependent_MTases_sf"/>
</dbReference>
<dbReference type="Pfam" id="PF13489">
    <property type="entry name" value="Methyltransf_23"/>
    <property type="match status" value="1"/>
</dbReference>
<evidence type="ECO:0000313" key="2">
    <source>
        <dbReference type="Proteomes" id="UP000485880"/>
    </source>
</evidence>
<evidence type="ECO:0000313" key="1">
    <source>
        <dbReference type="EMBL" id="VTZ49554.1"/>
    </source>
</evidence>
<proteinExistence type="predicted"/>
<organism evidence="1 2">
    <name type="scientific">Methylocella tundrae</name>
    <dbReference type="NCBI Taxonomy" id="227605"/>
    <lineage>
        <taxon>Bacteria</taxon>
        <taxon>Pseudomonadati</taxon>
        <taxon>Pseudomonadota</taxon>
        <taxon>Alphaproteobacteria</taxon>
        <taxon>Hyphomicrobiales</taxon>
        <taxon>Beijerinckiaceae</taxon>
        <taxon>Methylocella</taxon>
    </lineage>
</organism>
<evidence type="ECO:0008006" key="3">
    <source>
        <dbReference type="Google" id="ProtNLM"/>
    </source>
</evidence>
<name>A0A8B6M428_METTU</name>
<dbReference type="Proteomes" id="UP000485880">
    <property type="component" value="Unassembled WGS sequence"/>
</dbReference>
<dbReference type="CDD" id="cd02440">
    <property type="entry name" value="AdoMet_MTases"/>
    <property type="match status" value="1"/>
</dbReference>
<reference evidence="1 2" key="1">
    <citation type="submission" date="2019-05" db="EMBL/GenBank/DDBJ databases">
        <authorList>
            <person name="Farhan Ul Haque M."/>
        </authorList>
    </citation>
    <scope>NUCLEOTIDE SEQUENCE [LARGE SCALE GENOMIC DNA]</scope>
    <source>
        <strain evidence="1">2</strain>
    </source>
</reference>
<dbReference type="SUPFAM" id="SSF53335">
    <property type="entry name" value="S-adenosyl-L-methionine-dependent methyltransferases"/>
    <property type="match status" value="1"/>
</dbReference>
<comment type="caution">
    <text evidence="1">The sequence shown here is derived from an EMBL/GenBank/DDBJ whole genome shotgun (WGS) entry which is preliminary data.</text>
</comment>
<dbReference type="AlphaFoldDB" id="A0A8B6M428"/>
<dbReference type="RefSeq" id="WP_174511852.1">
    <property type="nucleotide sequence ID" value="NZ_CABFMQ020000073.1"/>
</dbReference>
<dbReference type="EMBL" id="CABFMQ020000073">
    <property type="protein sequence ID" value="VTZ49554.1"/>
    <property type="molecule type" value="Genomic_DNA"/>
</dbReference>
<protein>
    <recommendedName>
        <fullName evidence="3">Methyltransferase type 12</fullName>
    </recommendedName>
</protein>
<gene>
    <name evidence="1" type="ORF">MPC4_170085</name>
</gene>